<feature type="domain" description="FAD dependent oxidoreductase" evidence="8">
    <location>
        <begin position="12"/>
        <end position="424"/>
    </location>
</feature>
<keyword evidence="7" id="KW-0472">Membrane</keyword>
<dbReference type="InterPro" id="IPR006076">
    <property type="entry name" value="FAD-dep_OxRdtase"/>
</dbReference>
<organism evidence="9 10">
    <name type="scientific">Eutypa lata (strain UCR-EL1)</name>
    <name type="common">Grapevine dieback disease fungus</name>
    <name type="synonym">Eutypa armeniacae</name>
    <dbReference type="NCBI Taxonomy" id="1287681"/>
    <lineage>
        <taxon>Eukaryota</taxon>
        <taxon>Fungi</taxon>
        <taxon>Dikarya</taxon>
        <taxon>Ascomycota</taxon>
        <taxon>Pezizomycotina</taxon>
        <taxon>Sordariomycetes</taxon>
        <taxon>Xylariomycetidae</taxon>
        <taxon>Xylariales</taxon>
        <taxon>Diatrypaceae</taxon>
        <taxon>Eutypa</taxon>
    </lineage>
</organism>
<keyword evidence="5" id="KW-0560">Oxidoreductase</keyword>
<evidence type="ECO:0000259" key="8">
    <source>
        <dbReference type="Pfam" id="PF01266"/>
    </source>
</evidence>
<evidence type="ECO:0000256" key="6">
    <source>
        <dbReference type="SAM" id="MobiDB-lite"/>
    </source>
</evidence>
<comment type="cofactor">
    <cofactor evidence="1">
        <name>FAD</name>
        <dbReference type="ChEBI" id="CHEBI:57692"/>
    </cofactor>
</comment>
<keyword evidence="7" id="KW-1133">Transmembrane helix</keyword>
<dbReference type="STRING" id="1287681.M7SS12"/>
<dbReference type="PANTHER" id="PTHR10961">
    <property type="entry name" value="PEROXISOMAL SARCOSINE OXIDASE"/>
    <property type="match status" value="1"/>
</dbReference>
<dbReference type="Gene3D" id="3.50.50.60">
    <property type="entry name" value="FAD/NAD(P)-binding domain"/>
    <property type="match status" value="1"/>
</dbReference>
<protein>
    <submittedName>
        <fullName evidence="9">Putative fad dependent oxidoreductase protein</fullName>
    </submittedName>
</protein>
<dbReference type="InterPro" id="IPR045170">
    <property type="entry name" value="MTOX"/>
</dbReference>
<proteinExistence type="inferred from homology"/>
<evidence type="ECO:0000256" key="4">
    <source>
        <dbReference type="ARBA" id="ARBA00022827"/>
    </source>
</evidence>
<dbReference type="HOGENOM" id="CLU_007884_0_0_1"/>
<dbReference type="PANTHER" id="PTHR10961:SF15">
    <property type="entry name" value="FAD DEPENDENT OXIDOREDUCTASE DOMAIN-CONTAINING PROTEIN"/>
    <property type="match status" value="1"/>
</dbReference>
<feature type="region of interest" description="Disordered" evidence="6">
    <location>
        <begin position="446"/>
        <end position="482"/>
    </location>
</feature>
<evidence type="ECO:0000256" key="2">
    <source>
        <dbReference type="ARBA" id="ARBA00010989"/>
    </source>
</evidence>
<dbReference type="OMA" id="WLEWNRA"/>
<reference evidence="10" key="1">
    <citation type="journal article" date="2013" name="Genome Announc.">
        <title>Draft genome sequence of the grapevine dieback fungus Eutypa lata UCR-EL1.</title>
        <authorList>
            <person name="Blanco-Ulate B."/>
            <person name="Rolshausen P.E."/>
            <person name="Cantu D."/>
        </authorList>
    </citation>
    <scope>NUCLEOTIDE SEQUENCE [LARGE SCALE GENOMIC DNA]</scope>
    <source>
        <strain evidence="10">UCR-EL1</strain>
    </source>
</reference>
<feature type="transmembrane region" description="Helical" evidence="7">
    <location>
        <begin position="12"/>
        <end position="29"/>
    </location>
</feature>
<evidence type="ECO:0000313" key="10">
    <source>
        <dbReference type="Proteomes" id="UP000012174"/>
    </source>
</evidence>
<keyword evidence="3" id="KW-0285">Flavoprotein</keyword>
<evidence type="ECO:0000256" key="1">
    <source>
        <dbReference type="ARBA" id="ARBA00001974"/>
    </source>
</evidence>
<dbReference type="Gene3D" id="3.30.9.10">
    <property type="entry name" value="D-Amino Acid Oxidase, subunit A, domain 2"/>
    <property type="match status" value="1"/>
</dbReference>
<dbReference type="AlphaFoldDB" id="M7SS12"/>
<keyword evidence="10" id="KW-1185">Reference proteome</keyword>
<name>M7SS12_EUTLA</name>
<dbReference type="KEGG" id="ela:UCREL1_5977"/>
<evidence type="ECO:0000313" key="9">
    <source>
        <dbReference type="EMBL" id="EMR67022.1"/>
    </source>
</evidence>
<comment type="similarity">
    <text evidence="2">Belongs to the MSOX/MTOX family.</text>
</comment>
<dbReference type="Pfam" id="PF01266">
    <property type="entry name" value="DAO"/>
    <property type="match status" value="1"/>
</dbReference>
<dbReference type="SUPFAM" id="SSF51905">
    <property type="entry name" value="FAD/NAD(P)-binding domain"/>
    <property type="match status" value="1"/>
</dbReference>
<dbReference type="GO" id="GO:0050660">
    <property type="term" value="F:flavin adenine dinucleotide binding"/>
    <property type="evidence" value="ECO:0007669"/>
    <property type="project" value="InterPro"/>
</dbReference>
<gene>
    <name evidence="9" type="ORF">UCREL1_5977</name>
</gene>
<keyword evidence="4" id="KW-0274">FAD</keyword>
<keyword evidence="7" id="KW-0812">Transmembrane</keyword>
<feature type="compositionally biased region" description="Basic and acidic residues" evidence="6">
    <location>
        <begin position="467"/>
        <end position="482"/>
    </location>
</feature>
<evidence type="ECO:0000256" key="5">
    <source>
        <dbReference type="ARBA" id="ARBA00023002"/>
    </source>
</evidence>
<evidence type="ECO:0000256" key="3">
    <source>
        <dbReference type="ARBA" id="ARBA00022630"/>
    </source>
</evidence>
<dbReference type="EMBL" id="KB706542">
    <property type="protein sequence ID" value="EMR67022.1"/>
    <property type="molecule type" value="Genomic_DNA"/>
</dbReference>
<evidence type="ECO:0000256" key="7">
    <source>
        <dbReference type="SAM" id="Phobius"/>
    </source>
</evidence>
<dbReference type="Proteomes" id="UP000012174">
    <property type="component" value="Unassembled WGS sequence"/>
</dbReference>
<dbReference type="InterPro" id="IPR036188">
    <property type="entry name" value="FAD/NAD-bd_sf"/>
</dbReference>
<dbReference type="GO" id="GO:0008115">
    <property type="term" value="F:sarcosine oxidase activity"/>
    <property type="evidence" value="ECO:0007669"/>
    <property type="project" value="TreeGrafter"/>
</dbReference>
<dbReference type="OrthoDB" id="2219495at2759"/>
<sequence length="482" mass="53510">MTSNNLSKESPIIIIGAGVFGLSSALHLAESGYKNITVFDKQPYEQNAYSTSQGADAASADFNKCMRMSYGEEIDYQRLAFDGIPIWDSWNKKIQSSSLGELPKGLKPSDLVWNNCGFLRMSIDGQLSQIERATLANLSREGLRKTQYLIGDPEDEKRARERFGSDKWEKKSDPFRRKQLGKSLVGVFDSTAGFVEASKACIWVMHLCRKNGVRFVLGEKPGQVSSFLKNGSGKTTGIRTADGVSHDAKLVILAETTAGSVAYFQLPPQEQAPELWDRFSPENFPVYAYGGWSKGHGIGGFPRTEDGIVKIGYRGNKYTNYEDVVDPSTGKTYRISVPKTRYWPEASDPAITKQAVDAIKEVVQEAMPELVPLGISGCRNCWYIDSLDNSFLVDYAPGDSGLVVCSGGSGHGFKFLPTLGREVVKILEKPDEKNAYGKLWRWRTKESGPKNGLEQGESGPRNWKKQRMAEKEDWAFTENAKL</sequence>
<accession>M7SS12</accession>
<dbReference type="eggNOG" id="KOG2820">
    <property type="taxonomic scope" value="Eukaryota"/>
</dbReference>